<dbReference type="PANTHER" id="PTHR43563">
    <property type="entry name" value="AMINE OXIDASE"/>
    <property type="match status" value="1"/>
</dbReference>
<protein>
    <recommendedName>
        <fullName evidence="7">Amine oxidase</fullName>
        <ecNumber evidence="7">1.4.3.-</ecNumber>
    </recommendedName>
</protein>
<dbReference type="Gene3D" id="1.10.405.10">
    <property type="entry name" value="Guanine Nucleotide Dissociation Inhibitor, domain 1"/>
    <property type="match status" value="1"/>
</dbReference>
<dbReference type="GO" id="GO:0097621">
    <property type="term" value="F:monoamine oxidase activity"/>
    <property type="evidence" value="ECO:0007669"/>
    <property type="project" value="UniProtKB-EC"/>
</dbReference>
<keyword evidence="7" id="KW-0285">Flavoprotein</keyword>
<comment type="subcellular location">
    <subcellularLocation>
        <location evidence="2">Mitochondrion outer membrane</location>
        <topology evidence="2">Single-pass type IV membrane protein</topology>
        <orientation evidence="2">Cytoplasmic side</orientation>
    </subcellularLocation>
</comment>
<evidence type="ECO:0000313" key="10">
    <source>
        <dbReference type="Proteomes" id="UP000762676"/>
    </source>
</evidence>
<dbReference type="EC" id="1.4.3.-" evidence="7"/>
<evidence type="ECO:0000256" key="2">
    <source>
        <dbReference type="ARBA" id="ARBA00004362"/>
    </source>
</evidence>
<comment type="similarity">
    <text evidence="3 7">Belongs to the flavin monoamine oxidase family.</text>
</comment>
<feature type="binding site" evidence="6">
    <location>
        <position position="16"/>
    </location>
    <ligand>
        <name>FAD</name>
        <dbReference type="ChEBI" id="CHEBI:57692"/>
    </ligand>
</feature>
<comment type="cofactor">
    <cofactor evidence="1 7">
        <name>FAD</name>
        <dbReference type="ChEBI" id="CHEBI:57692"/>
    </cofactor>
</comment>
<dbReference type="PRINTS" id="PR00757">
    <property type="entry name" value="AMINEOXDASEF"/>
</dbReference>
<feature type="binding site" evidence="6">
    <location>
        <position position="426"/>
    </location>
    <ligand>
        <name>FAD</name>
        <dbReference type="ChEBI" id="CHEBI:57692"/>
    </ligand>
</feature>
<feature type="binding site" evidence="6">
    <location>
        <begin position="37"/>
        <end position="38"/>
    </location>
    <ligand>
        <name>FAD</name>
        <dbReference type="ChEBI" id="CHEBI:57692"/>
    </ligand>
</feature>
<comment type="caution">
    <text evidence="9">The sequence shown here is derived from an EMBL/GenBank/DDBJ whole genome shotgun (WGS) entry which is preliminary data.</text>
</comment>
<dbReference type="InterPro" id="IPR002937">
    <property type="entry name" value="Amino_oxidase"/>
</dbReference>
<keyword evidence="10" id="KW-1185">Reference proteome</keyword>
<name>A0AAV4GZI6_9GAST</name>
<dbReference type="InterPro" id="IPR036188">
    <property type="entry name" value="FAD/NAD-bd_sf"/>
</dbReference>
<dbReference type="EMBL" id="BMAT01001642">
    <property type="protein sequence ID" value="GFR89735.1"/>
    <property type="molecule type" value="Genomic_DNA"/>
</dbReference>
<feature type="binding site" evidence="6">
    <location>
        <position position="346"/>
    </location>
    <ligand>
        <name>substrate</name>
    </ligand>
</feature>
<dbReference type="Gene3D" id="3.50.50.60">
    <property type="entry name" value="FAD/NAD(P)-binding domain"/>
    <property type="match status" value="1"/>
</dbReference>
<evidence type="ECO:0000256" key="4">
    <source>
        <dbReference type="ARBA" id="ARBA00023002"/>
    </source>
</evidence>
<comment type="catalytic activity">
    <reaction evidence="5">
        <text>a secondary aliphatic amine + O2 + H2O = a primary amine + an aldehyde + H2O2</text>
        <dbReference type="Rhea" id="RHEA:26414"/>
        <dbReference type="ChEBI" id="CHEBI:15377"/>
        <dbReference type="ChEBI" id="CHEBI:15379"/>
        <dbReference type="ChEBI" id="CHEBI:16240"/>
        <dbReference type="ChEBI" id="CHEBI:17478"/>
        <dbReference type="ChEBI" id="CHEBI:58855"/>
        <dbReference type="ChEBI" id="CHEBI:65296"/>
        <dbReference type="EC" id="1.4.3.4"/>
    </reaction>
</comment>
<dbReference type="Gene3D" id="3.90.660.10">
    <property type="match status" value="1"/>
</dbReference>
<evidence type="ECO:0000256" key="1">
    <source>
        <dbReference type="ARBA" id="ARBA00001974"/>
    </source>
</evidence>
<feature type="binding site" evidence="6">
    <location>
        <position position="235"/>
    </location>
    <ligand>
        <name>FAD</name>
        <dbReference type="ChEBI" id="CHEBI:57692"/>
    </ligand>
</feature>
<dbReference type="Pfam" id="PF01593">
    <property type="entry name" value="Amino_oxidase"/>
    <property type="match status" value="1"/>
</dbReference>
<gene>
    <name evidence="9" type="ORF">ElyMa_000800900</name>
</gene>
<dbReference type="SUPFAM" id="SSF54373">
    <property type="entry name" value="FAD-linked reductases, C-terminal domain"/>
    <property type="match status" value="1"/>
</dbReference>
<dbReference type="InterPro" id="IPR050703">
    <property type="entry name" value="Flavin_MAO"/>
</dbReference>
<keyword evidence="4 7" id="KW-0560">Oxidoreductase</keyword>
<sequence length="538" mass="60063">MESFECDVVVVGAGLSGLTAAYYLSKKDRGLRVVVLEAKDRIGGRTLTRQLSAADGTKDFFDIGGEWVGRPQPHMHYLLQKFGVNAFNPRTPPQNNEDNLKRNETSWQTRLDLHQLIWKVKSLTKKILSEGVKNSPIALECDALLLSSYMEENLWTQEAKKVVDAACKCMFSLAPSEMSLLYFLMYVKEAGGLDTFLHPEEYTGGECRVKGGVQQLCHHLLQKIGKNFVYLKQPVTDIIQSIEGARVVTGNQMQLLCQRVIMAIPPHHAAGISYQPPMPQTRRGLLQSVPLAFLVKFVITYDEAFWSQKNGKRQYGFQAILSNAGSPVGVVYDATSGRGNPALAGFVSSSVGDDSDPKNRKGVILKLIERHLGPDCYRLLEFSQLDWSQEPYNGGCFLKAIMPGTSSYFNNELREPFDRIHFAGTETATVWCGYMNGAIQSGFRAATEVLYHLRPLIVSSPYPDSLCLEKDRTLKKKNGNKDQPYSKWLFWGLGCVGLLSAVYLITKSSRFSEGGNMTHPSTFVKNIRLVFEAPNFVN</sequence>
<accession>A0AAV4GZI6</accession>
<evidence type="ECO:0000259" key="8">
    <source>
        <dbReference type="Pfam" id="PF01593"/>
    </source>
</evidence>
<evidence type="ECO:0000256" key="3">
    <source>
        <dbReference type="ARBA" id="ARBA00005995"/>
    </source>
</evidence>
<dbReference type="InterPro" id="IPR001613">
    <property type="entry name" value="Flavin_amine_oxidase"/>
</dbReference>
<dbReference type="GO" id="GO:0005741">
    <property type="term" value="C:mitochondrial outer membrane"/>
    <property type="evidence" value="ECO:0007669"/>
    <property type="project" value="UniProtKB-SubCell"/>
</dbReference>
<dbReference type="PANTHER" id="PTHR43563:SF14">
    <property type="entry name" value="AMINE OXIDASE"/>
    <property type="match status" value="1"/>
</dbReference>
<reference evidence="9 10" key="1">
    <citation type="journal article" date="2021" name="Elife">
        <title>Chloroplast acquisition without the gene transfer in kleptoplastic sea slugs, Plakobranchus ocellatus.</title>
        <authorList>
            <person name="Maeda T."/>
            <person name="Takahashi S."/>
            <person name="Yoshida T."/>
            <person name="Shimamura S."/>
            <person name="Takaki Y."/>
            <person name="Nagai Y."/>
            <person name="Toyoda A."/>
            <person name="Suzuki Y."/>
            <person name="Arimoto A."/>
            <person name="Ishii H."/>
            <person name="Satoh N."/>
            <person name="Nishiyama T."/>
            <person name="Hasebe M."/>
            <person name="Maruyama T."/>
            <person name="Minagawa J."/>
            <person name="Obokata J."/>
            <person name="Shigenobu S."/>
        </authorList>
    </citation>
    <scope>NUCLEOTIDE SEQUENCE [LARGE SCALE GENOMIC DNA]</scope>
</reference>
<evidence type="ECO:0000256" key="7">
    <source>
        <dbReference type="RuleBase" id="RU362067"/>
    </source>
</evidence>
<proteinExistence type="inferred from homology"/>
<keyword evidence="7" id="KW-0274">FAD</keyword>
<dbReference type="GO" id="GO:0008131">
    <property type="term" value="F:primary methylamine oxidase activity"/>
    <property type="evidence" value="ECO:0007669"/>
    <property type="project" value="UniProtKB-ARBA"/>
</dbReference>
<organism evidence="9 10">
    <name type="scientific">Elysia marginata</name>
    <dbReference type="NCBI Taxonomy" id="1093978"/>
    <lineage>
        <taxon>Eukaryota</taxon>
        <taxon>Metazoa</taxon>
        <taxon>Spiralia</taxon>
        <taxon>Lophotrochozoa</taxon>
        <taxon>Mollusca</taxon>
        <taxon>Gastropoda</taxon>
        <taxon>Heterobranchia</taxon>
        <taxon>Euthyneura</taxon>
        <taxon>Panpulmonata</taxon>
        <taxon>Sacoglossa</taxon>
        <taxon>Placobranchoidea</taxon>
        <taxon>Plakobranchidae</taxon>
        <taxon>Elysia</taxon>
    </lineage>
</organism>
<evidence type="ECO:0000256" key="6">
    <source>
        <dbReference type="PIRSR" id="PIRSR601613-1"/>
    </source>
</evidence>
<dbReference type="SUPFAM" id="SSF51905">
    <property type="entry name" value="FAD/NAD(P)-binding domain"/>
    <property type="match status" value="1"/>
</dbReference>
<evidence type="ECO:0000313" key="9">
    <source>
        <dbReference type="EMBL" id="GFR89735.1"/>
    </source>
</evidence>
<evidence type="ECO:0000256" key="5">
    <source>
        <dbReference type="ARBA" id="ARBA00048448"/>
    </source>
</evidence>
<feature type="domain" description="Amine oxidase" evidence="8">
    <location>
        <begin position="15"/>
        <end position="450"/>
    </location>
</feature>
<dbReference type="Proteomes" id="UP000762676">
    <property type="component" value="Unassembled WGS sequence"/>
</dbReference>
<dbReference type="AlphaFoldDB" id="A0AAV4GZI6"/>